<comment type="caution">
    <text evidence="2">The sequence shown here is derived from an EMBL/GenBank/DDBJ whole genome shotgun (WGS) entry which is preliminary data.</text>
</comment>
<dbReference type="GO" id="GO:0002161">
    <property type="term" value="F:aminoacyl-tRNA deacylase activity"/>
    <property type="evidence" value="ECO:0007669"/>
    <property type="project" value="InterPro"/>
</dbReference>
<evidence type="ECO:0000259" key="1">
    <source>
        <dbReference type="Pfam" id="PF04073"/>
    </source>
</evidence>
<dbReference type="InterPro" id="IPR036754">
    <property type="entry name" value="YbaK/aa-tRNA-synt-asso_dom_sf"/>
</dbReference>
<protein>
    <recommendedName>
        <fullName evidence="1">YbaK/aminoacyl-tRNA synthetase-associated domain-containing protein</fullName>
    </recommendedName>
</protein>
<name>A0A2G9HFZ3_9LAMI</name>
<evidence type="ECO:0000313" key="3">
    <source>
        <dbReference type="Proteomes" id="UP000231279"/>
    </source>
</evidence>
<dbReference type="Proteomes" id="UP000231279">
    <property type="component" value="Unassembled WGS sequence"/>
</dbReference>
<keyword evidence="3" id="KW-1185">Reference proteome</keyword>
<evidence type="ECO:0000313" key="2">
    <source>
        <dbReference type="EMBL" id="PIN16353.1"/>
    </source>
</evidence>
<dbReference type="PANTHER" id="PTHR30411">
    <property type="entry name" value="CYTOPLASMIC PROTEIN"/>
    <property type="match status" value="1"/>
</dbReference>
<dbReference type="OrthoDB" id="1058301at2759"/>
<feature type="domain" description="YbaK/aminoacyl-tRNA synthetase-associated" evidence="1">
    <location>
        <begin position="148"/>
        <end position="250"/>
    </location>
</feature>
<gene>
    <name evidence="2" type="ORF">CDL12_10997</name>
</gene>
<dbReference type="InterPro" id="IPR007214">
    <property type="entry name" value="YbaK/aa-tRNA-synth-assoc-dom"/>
</dbReference>
<sequence length="262" mass="29437">MMTLAVTPSTHFSQMFNKCSQRFNWKVQKMDALAELERIQTRLLHRILDLELSCLSQDISRSLSSSSEPAVADADASITTEGGLSAILRANSVRNFLFKRVPSDYYEWTLEARRDVLGAASIYHLCKSIVLVNTQAPPSVTDCSDRNYSKYYVVVVQYTARFNAETVKNFLYTLNNGKISKKKFNMRLAPEETSAKVTGYEHNGVTCIGMKTDIPVILDEAIVKLEPDFFWLGGGEIDLKLGIKTSEFIDYVKPFIINCSGS</sequence>
<dbReference type="STRING" id="429701.A0A2G9HFZ3"/>
<reference evidence="3" key="1">
    <citation type="journal article" date="2018" name="Gigascience">
        <title>Genome assembly of the Pink Ipe (Handroanthus impetiginosus, Bignoniaceae), a highly valued, ecologically keystone Neotropical timber forest tree.</title>
        <authorList>
            <person name="Silva-Junior O.B."/>
            <person name="Grattapaglia D."/>
            <person name="Novaes E."/>
            <person name="Collevatti R.G."/>
        </authorList>
    </citation>
    <scope>NUCLEOTIDE SEQUENCE [LARGE SCALE GENOMIC DNA]</scope>
    <source>
        <strain evidence="3">cv. UFG-1</strain>
    </source>
</reference>
<proteinExistence type="predicted"/>
<dbReference type="AlphaFoldDB" id="A0A2G9HFZ3"/>
<dbReference type="EMBL" id="NKXS01001889">
    <property type="protein sequence ID" value="PIN16353.1"/>
    <property type="molecule type" value="Genomic_DNA"/>
</dbReference>
<dbReference type="SUPFAM" id="SSF55826">
    <property type="entry name" value="YbaK/ProRS associated domain"/>
    <property type="match status" value="1"/>
</dbReference>
<dbReference type="CDD" id="cd04332">
    <property type="entry name" value="YbaK_like"/>
    <property type="match status" value="1"/>
</dbReference>
<dbReference type="Gene3D" id="3.90.960.10">
    <property type="entry name" value="YbaK/aminoacyl-tRNA synthetase-associated domain"/>
    <property type="match status" value="1"/>
</dbReference>
<dbReference type="Pfam" id="PF04073">
    <property type="entry name" value="tRNA_edit"/>
    <property type="match status" value="1"/>
</dbReference>
<dbReference type="PANTHER" id="PTHR30411:SF4">
    <property type="entry name" value="YBAK_AMINOACYL-TRNA SYNTHETASE-ASSOCIATED DOMAIN-CONTAINING PROTEIN"/>
    <property type="match status" value="1"/>
</dbReference>
<accession>A0A2G9HFZ3</accession>
<organism evidence="2 3">
    <name type="scientific">Handroanthus impetiginosus</name>
    <dbReference type="NCBI Taxonomy" id="429701"/>
    <lineage>
        <taxon>Eukaryota</taxon>
        <taxon>Viridiplantae</taxon>
        <taxon>Streptophyta</taxon>
        <taxon>Embryophyta</taxon>
        <taxon>Tracheophyta</taxon>
        <taxon>Spermatophyta</taxon>
        <taxon>Magnoliopsida</taxon>
        <taxon>eudicotyledons</taxon>
        <taxon>Gunneridae</taxon>
        <taxon>Pentapetalae</taxon>
        <taxon>asterids</taxon>
        <taxon>lamiids</taxon>
        <taxon>Lamiales</taxon>
        <taxon>Bignoniaceae</taxon>
        <taxon>Crescentiina</taxon>
        <taxon>Tabebuia alliance</taxon>
        <taxon>Handroanthus</taxon>
    </lineage>
</organism>